<feature type="region of interest" description="Disordered" evidence="6">
    <location>
        <begin position="179"/>
        <end position="205"/>
    </location>
</feature>
<keyword evidence="4 5" id="KW-0687">Ribonucleoprotein</keyword>
<dbReference type="Proteomes" id="UP000075221">
    <property type="component" value="Chromosome"/>
</dbReference>
<dbReference type="InterPro" id="IPR020930">
    <property type="entry name" value="Ribosomal_uL5_bac-type"/>
</dbReference>
<comment type="similarity">
    <text evidence="5">Belongs to the bacterial ribosomal protein bL25 family. CTC subfamily.</text>
</comment>
<dbReference type="InterPro" id="IPR011035">
    <property type="entry name" value="Ribosomal_bL25/Gln-tRNA_synth"/>
</dbReference>
<dbReference type="HAMAP" id="MF_01334">
    <property type="entry name" value="Ribosomal_bL25_CTC"/>
    <property type="match status" value="1"/>
</dbReference>
<dbReference type="InterPro" id="IPR020056">
    <property type="entry name" value="Rbsml_bL25/Gln-tRNA_synth_N"/>
</dbReference>
<evidence type="ECO:0000256" key="5">
    <source>
        <dbReference type="HAMAP-Rule" id="MF_01334"/>
    </source>
</evidence>
<name>A0AAC9FCI8_9ACTN</name>
<keyword evidence="2 5" id="KW-0694">RNA-binding</keyword>
<dbReference type="EMBL" id="CP014352">
    <property type="protein sequence ID" value="AMS06566.1"/>
    <property type="molecule type" value="Genomic_DNA"/>
</dbReference>
<dbReference type="InterPro" id="IPR029751">
    <property type="entry name" value="Ribosomal_L25_dom"/>
</dbReference>
<evidence type="ECO:0000256" key="2">
    <source>
        <dbReference type="ARBA" id="ARBA00022884"/>
    </source>
</evidence>
<evidence type="ECO:0000256" key="4">
    <source>
        <dbReference type="ARBA" id="ARBA00023274"/>
    </source>
</evidence>
<organism evidence="9 11">
    <name type="scientific">Acidipropionibacterium acidipropionici</name>
    <dbReference type="NCBI Taxonomy" id="1748"/>
    <lineage>
        <taxon>Bacteria</taxon>
        <taxon>Bacillati</taxon>
        <taxon>Actinomycetota</taxon>
        <taxon>Actinomycetes</taxon>
        <taxon>Propionibacteriales</taxon>
        <taxon>Propionibacteriaceae</taxon>
        <taxon>Acidipropionibacterium</taxon>
    </lineage>
</organism>
<dbReference type="GO" id="GO:0003735">
    <property type="term" value="F:structural constituent of ribosome"/>
    <property type="evidence" value="ECO:0007669"/>
    <property type="project" value="InterPro"/>
</dbReference>
<evidence type="ECO:0000313" key="11">
    <source>
        <dbReference type="Proteomes" id="UP000075221"/>
    </source>
</evidence>
<comment type="subunit">
    <text evidence="5">Part of the 50S ribosomal subunit; part of the 5S rRNA/L5/L18/L25 subcomplex. Contacts the 5S rRNA. Binds to the 5S rRNA independently of L5 and L18.</text>
</comment>
<reference evidence="9 11" key="2">
    <citation type="submission" date="2016-02" db="EMBL/GenBank/DDBJ databases">
        <title>Complete Genome Sequence of Propionibacterium acidipropionici ATCC 55737.</title>
        <authorList>
            <person name="Luna Flores C.H."/>
            <person name="Nielsen L.K."/>
            <person name="Marcellin E."/>
        </authorList>
    </citation>
    <scope>NUCLEOTIDE SEQUENCE [LARGE SCALE GENOMIC DNA]</scope>
    <source>
        <strain evidence="9 11">ATCC 55737</strain>
    </source>
</reference>
<feature type="compositionally biased region" description="Acidic residues" evidence="6">
    <location>
        <begin position="184"/>
        <end position="205"/>
    </location>
</feature>
<dbReference type="GO" id="GO:0006412">
    <property type="term" value="P:translation"/>
    <property type="evidence" value="ECO:0007669"/>
    <property type="project" value="UniProtKB-UniRule"/>
</dbReference>
<sequence length="205" mass="22001">MADIISIKAEKRTEFGKGAARRIRREDKVPAVMYGHGIDPVHVTLPGHETLLALRAENPLLSIEIEGEDAQLALPREVQRDVIRGFVRHVDLITVRRGEKVTVSVALRLEGEPDPGTVATVDSNEIEILADPLNIPEHLVVDVTDLPAGHSITLGEISLPEGVELTGDPEDIAVSIVVPAAEPEPTDEAAEGEDAEAAEGEDEAE</sequence>
<evidence type="ECO:0000259" key="7">
    <source>
        <dbReference type="Pfam" id="PF01386"/>
    </source>
</evidence>
<dbReference type="Pfam" id="PF14693">
    <property type="entry name" value="Ribosomal_TL5_C"/>
    <property type="match status" value="1"/>
</dbReference>
<dbReference type="EMBL" id="CP015970">
    <property type="protein sequence ID" value="AOZ48008.1"/>
    <property type="molecule type" value="Genomic_DNA"/>
</dbReference>
<evidence type="ECO:0000259" key="8">
    <source>
        <dbReference type="Pfam" id="PF14693"/>
    </source>
</evidence>
<accession>A0AAC9FCI8</accession>
<dbReference type="PANTHER" id="PTHR33284:SF1">
    <property type="entry name" value="RIBOSOMAL PROTEIN L25_GLN-TRNA SYNTHETASE, ANTI-CODON-BINDING DOMAIN-CONTAINING PROTEIN"/>
    <property type="match status" value="1"/>
</dbReference>
<feature type="domain" description="Large ribosomal subunit protein bL25 L25" evidence="7">
    <location>
        <begin position="7"/>
        <end position="92"/>
    </location>
</feature>
<dbReference type="InterPro" id="IPR037121">
    <property type="entry name" value="Ribosomal_bL25_C"/>
</dbReference>
<evidence type="ECO:0000313" key="12">
    <source>
        <dbReference type="Proteomes" id="UP000178666"/>
    </source>
</evidence>
<proteinExistence type="inferred from homology"/>
<protein>
    <recommendedName>
        <fullName evidence="5">Large ribosomal subunit protein bL25</fullName>
    </recommendedName>
    <alternativeName>
        <fullName evidence="5">General stress protein CTC</fullName>
    </alternativeName>
</protein>
<dbReference type="AlphaFoldDB" id="A0AAC9FCI8"/>
<evidence type="ECO:0000313" key="10">
    <source>
        <dbReference type="EMBL" id="AOZ48008.1"/>
    </source>
</evidence>
<dbReference type="Pfam" id="PF01386">
    <property type="entry name" value="Ribosomal_L25p"/>
    <property type="match status" value="1"/>
</dbReference>
<dbReference type="SUPFAM" id="SSF50715">
    <property type="entry name" value="Ribosomal protein L25-like"/>
    <property type="match status" value="1"/>
</dbReference>
<evidence type="ECO:0000256" key="3">
    <source>
        <dbReference type="ARBA" id="ARBA00022980"/>
    </source>
</evidence>
<evidence type="ECO:0000256" key="6">
    <source>
        <dbReference type="SAM" id="MobiDB-lite"/>
    </source>
</evidence>
<evidence type="ECO:0000313" key="9">
    <source>
        <dbReference type="EMBL" id="AMS06566.1"/>
    </source>
</evidence>
<dbReference type="Gene3D" id="2.40.240.10">
    <property type="entry name" value="Ribosomal Protein L25, Chain P"/>
    <property type="match status" value="1"/>
</dbReference>
<dbReference type="GO" id="GO:0008097">
    <property type="term" value="F:5S rRNA binding"/>
    <property type="evidence" value="ECO:0007669"/>
    <property type="project" value="InterPro"/>
</dbReference>
<dbReference type="GO" id="GO:0022625">
    <property type="term" value="C:cytosolic large ribosomal subunit"/>
    <property type="evidence" value="ECO:0007669"/>
    <property type="project" value="TreeGrafter"/>
</dbReference>
<comment type="function">
    <text evidence="5">This is one of the proteins that binds to the 5S RNA in the ribosome where it forms part of the central protuberance.</text>
</comment>
<reference evidence="10 12" key="1">
    <citation type="journal article" date="2016" name="Plant Dis.">
        <title>Improved production of propionic acid using genome shuffling.</title>
        <authorList>
            <person name="Luna-Flores C.H."/>
            <person name="Palfreyman R.W."/>
            <person name="Kromer J.O."/>
            <person name="Nielsen L.K."/>
            <person name="Marcellin E."/>
        </authorList>
    </citation>
    <scope>NUCLEOTIDE SEQUENCE [LARGE SCALE GENOMIC DNA]</scope>
    <source>
        <strain evidence="10 12">F3E8</strain>
    </source>
</reference>
<dbReference type="Gene3D" id="2.170.120.20">
    <property type="entry name" value="Ribosomal protein L25, beta domain"/>
    <property type="match status" value="1"/>
</dbReference>
<feature type="domain" description="Large ribosomal subunit protein bL25 beta" evidence="8">
    <location>
        <begin position="100"/>
        <end position="179"/>
    </location>
</feature>
<keyword evidence="3 5" id="KW-0689">Ribosomal protein</keyword>
<keyword evidence="12" id="KW-1185">Reference proteome</keyword>
<dbReference type="PANTHER" id="PTHR33284">
    <property type="entry name" value="RIBOSOMAL PROTEIN L25/GLN-TRNA SYNTHETASE, ANTI-CODON-BINDING DOMAIN-CONTAINING PROTEIN"/>
    <property type="match status" value="1"/>
</dbReference>
<dbReference type="RefSeq" id="WP_062820385.1">
    <property type="nucleotide sequence ID" value="NZ_CP014352.1"/>
</dbReference>
<dbReference type="InterPro" id="IPR020057">
    <property type="entry name" value="Ribosomal_bL25_b-dom"/>
</dbReference>
<keyword evidence="1 5" id="KW-0699">rRNA-binding</keyword>
<dbReference type="NCBIfam" id="NF004131">
    <property type="entry name" value="PRK05618.2-1"/>
    <property type="match status" value="1"/>
</dbReference>
<dbReference type="Proteomes" id="UP000178666">
    <property type="component" value="Chromosome"/>
</dbReference>
<evidence type="ECO:0000256" key="1">
    <source>
        <dbReference type="ARBA" id="ARBA00022730"/>
    </source>
</evidence>
<dbReference type="InterPro" id="IPR001021">
    <property type="entry name" value="Ribosomal_bL25_long"/>
</dbReference>
<dbReference type="NCBIfam" id="TIGR00731">
    <property type="entry name" value="bL25_bact_ctc"/>
    <property type="match status" value="1"/>
</dbReference>
<gene>
    <name evidence="5" type="primary">rplY</name>
    <name evidence="5" type="synonym">ctc</name>
    <name evidence="10" type="ORF">A8L58_16490</name>
    <name evidence="9" type="ORF">AXH35_15040</name>
</gene>
<dbReference type="CDD" id="cd00495">
    <property type="entry name" value="Ribosomal_L25_TL5_CTC"/>
    <property type="match status" value="1"/>
</dbReference>